<feature type="domain" description="ACT" evidence="13">
    <location>
        <begin position="319"/>
        <end position="387"/>
    </location>
</feature>
<dbReference type="EC" id="1.1.1.399" evidence="4"/>
<dbReference type="SUPFAM" id="SSF55021">
    <property type="entry name" value="ACT-like"/>
    <property type="match status" value="1"/>
</dbReference>
<proteinExistence type="inferred from homology"/>
<keyword evidence="7 12" id="KW-0560">Oxidoreductase</keyword>
<dbReference type="Gene3D" id="3.40.50.720">
    <property type="entry name" value="NAD(P)-binding Rossmann-like Domain"/>
    <property type="match status" value="2"/>
</dbReference>
<evidence type="ECO:0000256" key="6">
    <source>
        <dbReference type="ARBA" id="ARBA00021582"/>
    </source>
</evidence>
<evidence type="ECO:0000256" key="9">
    <source>
        <dbReference type="ARBA" id="ARBA00030455"/>
    </source>
</evidence>
<dbReference type="RefSeq" id="WP_349217980.1">
    <property type="nucleotide sequence ID" value="NZ_JBBMFD010000002.1"/>
</dbReference>
<evidence type="ECO:0000256" key="12">
    <source>
        <dbReference type="RuleBase" id="RU003719"/>
    </source>
</evidence>
<dbReference type="EMBL" id="JBBMFD010000002">
    <property type="protein sequence ID" value="MEQ2439718.1"/>
    <property type="molecule type" value="Genomic_DNA"/>
</dbReference>
<evidence type="ECO:0000256" key="10">
    <source>
        <dbReference type="ARBA" id="ARBA00048126"/>
    </source>
</evidence>
<sequence>MYQIKTLNKIAPAGLNVLGADYHVADTVENPDAILVRSASMHDMELPASLKAIARAGAGVNNIPVDKCAEAGIVVFNTPGANANAVKELVIAGMLISSRRVIPAIEWAKTLSGKGDEVGKLVEKGKSAFVGPEISHKRLGVIGLGAIGVLVANAAVSLGMEVYGYDPYLSVDAAWGLSSEIIHAKSLSEIYQNCDYITLHVPLTPDTKNCINAEAIASMKQDVRILNFARGGLVDEDAVLKALEEKKVAAYVTDFPSDKVIGKEGVIAIPHLGASTPESEENCAYMAARQVKDFLENGNIKNSVNFPNVDMPRTPGCCRICIIHRNLPKVLSPMTDAISQAGFNIENMHSKSKKDYAYTILDISAAACDKAIENIRSIDAVIRLWVI</sequence>
<accession>A0ABV1DXD6</accession>
<dbReference type="Gene3D" id="3.30.70.260">
    <property type="match status" value="1"/>
</dbReference>
<keyword evidence="15" id="KW-1185">Reference proteome</keyword>
<dbReference type="InterPro" id="IPR029753">
    <property type="entry name" value="D-isomer_DH_CS"/>
</dbReference>
<dbReference type="InterPro" id="IPR006140">
    <property type="entry name" value="D-isomer_DH_NAD-bd"/>
</dbReference>
<dbReference type="Proteomes" id="UP001489509">
    <property type="component" value="Unassembled WGS sequence"/>
</dbReference>
<reference evidence="14 15" key="1">
    <citation type="submission" date="2024-03" db="EMBL/GenBank/DDBJ databases">
        <title>Human intestinal bacterial collection.</title>
        <authorList>
            <person name="Pauvert C."/>
            <person name="Hitch T.C.A."/>
            <person name="Clavel T."/>
        </authorList>
    </citation>
    <scope>NUCLEOTIDE SEQUENCE [LARGE SCALE GENOMIC DNA]</scope>
    <source>
        <strain evidence="14 15">CLA-JM-H44</strain>
    </source>
</reference>
<comment type="function">
    <text evidence="1">Catalyzes the reversible oxidation of 3-phospho-D-glycerate to 3-phosphonooxypyruvate, the first step of the phosphorylated L-serine biosynthesis pathway. Also catalyzes the reversible oxidation of 2-hydroxyglutarate to 2-oxoglutarate.</text>
</comment>
<organism evidence="14 15">
    <name type="scientific">Solibaculum intestinale</name>
    <dbReference type="NCBI Taxonomy" id="3133165"/>
    <lineage>
        <taxon>Bacteria</taxon>
        <taxon>Bacillati</taxon>
        <taxon>Bacillota</taxon>
        <taxon>Clostridia</taxon>
        <taxon>Eubacteriales</taxon>
        <taxon>Oscillospiraceae</taxon>
        <taxon>Solibaculum</taxon>
    </lineage>
</organism>
<dbReference type="SUPFAM" id="SSF52283">
    <property type="entry name" value="Formate/glycerate dehydrogenase catalytic domain-like"/>
    <property type="match status" value="1"/>
</dbReference>
<dbReference type="PANTHER" id="PTHR42938:SF47">
    <property type="entry name" value="HYDROXYPYRUVATE REDUCTASE"/>
    <property type="match status" value="1"/>
</dbReference>
<dbReference type="InterPro" id="IPR036291">
    <property type="entry name" value="NAD(P)-bd_dom_sf"/>
</dbReference>
<keyword evidence="8" id="KW-0520">NAD</keyword>
<gene>
    <name evidence="14" type="ORF">WMO26_02635</name>
</gene>
<evidence type="ECO:0000256" key="8">
    <source>
        <dbReference type="ARBA" id="ARBA00023027"/>
    </source>
</evidence>
<dbReference type="InterPro" id="IPR002912">
    <property type="entry name" value="ACT_dom"/>
</dbReference>
<evidence type="ECO:0000256" key="7">
    <source>
        <dbReference type="ARBA" id="ARBA00023002"/>
    </source>
</evidence>
<evidence type="ECO:0000256" key="5">
    <source>
        <dbReference type="ARBA" id="ARBA00013143"/>
    </source>
</evidence>
<dbReference type="EC" id="1.1.1.95" evidence="5"/>
<dbReference type="PROSITE" id="PS51671">
    <property type="entry name" value="ACT"/>
    <property type="match status" value="1"/>
</dbReference>
<comment type="catalytic activity">
    <reaction evidence="10">
        <text>(R)-2-hydroxyglutarate + NAD(+) = 2-oxoglutarate + NADH + H(+)</text>
        <dbReference type="Rhea" id="RHEA:49612"/>
        <dbReference type="ChEBI" id="CHEBI:15378"/>
        <dbReference type="ChEBI" id="CHEBI:15801"/>
        <dbReference type="ChEBI" id="CHEBI:16810"/>
        <dbReference type="ChEBI" id="CHEBI:57540"/>
        <dbReference type="ChEBI" id="CHEBI:57945"/>
        <dbReference type="EC" id="1.1.1.399"/>
    </reaction>
</comment>
<dbReference type="Pfam" id="PF02826">
    <property type="entry name" value="2-Hacid_dh_C"/>
    <property type="match status" value="1"/>
</dbReference>
<comment type="similarity">
    <text evidence="3 12">Belongs to the D-isomer specific 2-hydroxyacid dehydrogenase family.</text>
</comment>
<dbReference type="PANTHER" id="PTHR42938">
    <property type="entry name" value="FORMATE DEHYDROGENASE 1"/>
    <property type="match status" value="1"/>
</dbReference>
<dbReference type="SUPFAM" id="SSF51735">
    <property type="entry name" value="NAD(P)-binding Rossmann-fold domains"/>
    <property type="match status" value="1"/>
</dbReference>
<comment type="catalytic activity">
    <reaction evidence="11">
        <text>(2R)-3-phosphoglycerate + NAD(+) = 3-phosphooxypyruvate + NADH + H(+)</text>
        <dbReference type="Rhea" id="RHEA:12641"/>
        <dbReference type="ChEBI" id="CHEBI:15378"/>
        <dbReference type="ChEBI" id="CHEBI:18110"/>
        <dbReference type="ChEBI" id="CHEBI:57540"/>
        <dbReference type="ChEBI" id="CHEBI:57945"/>
        <dbReference type="ChEBI" id="CHEBI:58272"/>
        <dbReference type="EC" id="1.1.1.95"/>
    </reaction>
</comment>
<dbReference type="InterPro" id="IPR045865">
    <property type="entry name" value="ACT-like_dom_sf"/>
</dbReference>
<protein>
    <recommendedName>
        <fullName evidence="6">D-3-phosphoglycerate dehydrogenase</fullName>
        <ecNumber evidence="4">1.1.1.399</ecNumber>
        <ecNumber evidence="5">1.1.1.95</ecNumber>
    </recommendedName>
    <alternativeName>
        <fullName evidence="9">2-oxoglutarate reductase</fullName>
    </alternativeName>
</protein>
<dbReference type="CDD" id="cd12174">
    <property type="entry name" value="PGDH_like_3"/>
    <property type="match status" value="1"/>
</dbReference>
<comment type="caution">
    <text evidence="14">The sequence shown here is derived from an EMBL/GenBank/DDBJ whole genome shotgun (WGS) entry which is preliminary data.</text>
</comment>
<comment type="pathway">
    <text evidence="2">Amino-acid biosynthesis; L-serine biosynthesis; L-serine from 3-phospho-D-glycerate: step 1/3.</text>
</comment>
<dbReference type="InterPro" id="IPR029752">
    <property type="entry name" value="D-isomer_DH_CS1"/>
</dbReference>
<evidence type="ECO:0000256" key="1">
    <source>
        <dbReference type="ARBA" id="ARBA00003800"/>
    </source>
</evidence>
<dbReference type="Pfam" id="PF00389">
    <property type="entry name" value="2-Hacid_dh"/>
    <property type="match status" value="1"/>
</dbReference>
<evidence type="ECO:0000313" key="14">
    <source>
        <dbReference type="EMBL" id="MEQ2439718.1"/>
    </source>
</evidence>
<dbReference type="PROSITE" id="PS00671">
    <property type="entry name" value="D_2_HYDROXYACID_DH_3"/>
    <property type="match status" value="1"/>
</dbReference>
<dbReference type="PROSITE" id="PS00065">
    <property type="entry name" value="D_2_HYDROXYACID_DH_1"/>
    <property type="match status" value="1"/>
</dbReference>
<evidence type="ECO:0000256" key="11">
    <source>
        <dbReference type="ARBA" id="ARBA00048731"/>
    </source>
</evidence>
<evidence type="ECO:0000256" key="2">
    <source>
        <dbReference type="ARBA" id="ARBA00005216"/>
    </source>
</evidence>
<name>A0ABV1DXD6_9FIRM</name>
<evidence type="ECO:0000313" key="15">
    <source>
        <dbReference type="Proteomes" id="UP001489509"/>
    </source>
</evidence>
<dbReference type="InterPro" id="IPR006139">
    <property type="entry name" value="D-isomer_2_OHA_DH_cat_dom"/>
</dbReference>
<evidence type="ECO:0000256" key="3">
    <source>
        <dbReference type="ARBA" id="ARBA00005854"/>
    </source>
</evidence>
<evidence type="ECO:0000256" key="4">
    <source>
        <dbReference type="ARBA" id="ARBA00013001"/>
    </source>
</evidence>
<evidence type="ECO:0000259" key="13">
    <source>
        <dbReference type="PROSITE" id="PS51671"/>
    </source>
</evidence>